<name>A0A0W0YW25_LEGSP</name>
<dbReference type="STRING" id="452.Lspi_2705"/>
<dbReference type="NCBIfam" id="NF003818">
    <property type="entry name" value="PRK05409.1"/>
    <property type="match status" value="1"/>
</dbReference>
<accession>A0A0W0YW25</accession>
<dbReference type="Proteomes" id="UP000054877">
    <property type="component" value="Unassembled WGS sequence"/>
</dbReference>
<evidence type="ECO:0000256" key="1">
    <source>
        <dbReference type="HAMAP-Rule" id="MF_00697"/>
    </source>
</evidence>
<gene>
    <name evidence="2" type="ORF">Lspi_2705</name>
</gene>
<dbReference type="InterPro" id="IPR007801">
    <property type="entry name" value="MbnB/TglH/ChrH"/>
</dbReference>
<dbReference type="Gene3D" id="3.20.20.150">
    <property type="entry name" value="Divalent-metal-dependent TIM barrel enzymes"/>
    <property type="match status" value="1"/>
</dbReference>
<organism evidence="2 3">
    <name type="scientific">Legionella spiritensis</name>
    <dbReference type="NCBI Taxonomy" id="452"/>
    <lineage>
        <taxon>Bacteria</taxon>
        <taxon>Pseudomonadati</taxon>
        <taxon>Pseudomonadota</taxon>
        <taxon>Gammaproteobacteria</taxon>
        <taxon>Legionellales</taxon>
        <taxon>Legionellaceae</taxon>
        <taxon>Legionella</taxon>
    </lineage>
</organism>
<dbReference type="RefSeq" id="WP_058484623.1">
    <property type="nucleotide sequence ID" value="NZ_CAAAII010000012.1"/>
</dbReference>
<reference evidence="2 3" key="1">
    <citation type="submission" date="2015-11" db="EMBL/GenBank/DDBJ databases">
        <title>Genomic analysis of 38 Legionella species identifies large and diverse effector repertoires.</title>
        <authorList>
            <person name="Burstein D."/>
            <person name="Amaro F."/>
            <person name="Zusman T."/>
            <person name="Lifshitz Z."/>
            <person name="Cohen O."/>
            <person name="Gilbert J.A."/>
            <person name="Pupko T."/>
            <person name="Shuman H.A."/>
            <person name="Segal G."/>
        </authorList>
    </citation>
    <scope>NUCLEOTIDE SEQUENCE [LARGE SCALE GENOMIC DNA]</scope>
    <source>
        <strain evidence="2 3">Mt.St.Helens-9</strain>
    </source>
</reference>
<dbReference type="PATRIC" id="fig|452.5.peg.2995"/>
<evidence type="ECO:0000313" key="2">
    <source>
        <dbReference type="EMBL" id="KTD61085.1"/>
    </source>
</evidence>
<keyword evidence="3" id="KW-1185">Reference proteome</keyword>
<dbReference type="HAMAP" id="MF_00697">
    <property type="entry name" value="UPF0276"/>
    <property type="match status" value="1"/>
</dbReference>
<proteinExistence type="inferred from homology"/>
<comment type="caution">
    <text evidence="2">The sequence shown here is derived from an EMBL/GenBank/DDBJ whole genome shotgun (WGS) entry which is preliminary data.</text>
</comment>
<dbReference type="OrthoDB" id="9763101at2"/>
<dbReference type="AlphaFoldDB" id="A0A0W0YW25"/>
<dbReference type="InterPro" id="IPR036237">
    <property type="entry name" value="Xyl_isomerase-like_sf"/>
</dbReference>
<dbReference type="EMBL" id="LNYX01000034">
    <property type="protein sequence ID" value="KTD61085.1"/>
    <property type="molecule type" value="Genomic_DNA"/>
</dbReference>
<comment type="similarity">
    <text evidence="1">Belongs to the UPF0276 family.</text>
</comment>
<dbReference type="SUPFAM" id="SSF51658">
    <property type="entry name" value="Xylose isomerase-like"/>
    <property type="match status" value="1"/>
</dbReference>
<dbReference type="Pfam" id="PF05114">
    <property type="entry name" value="MbnB_TglH_ChrH"/>
    <property type="match status" value="1"/>
</dbReference>
<sequence length="287" mass="32721">MTVNQKKNPKKLPYLGFGLGLRTEHYDAVLNDKPSVQWFEIITENYLVAGGKPLYYLHKIREHYPMVMHGVSLSIGSSDPLDLEYLKQLKALAARIEPVWISDHLCWTGVDGLNMHDLLPLPYTQEAINHVVSRIVQVQEYLGRRILIENVSSYLSFRQSDRTEWQFIADIAKRADCYILLDVNNIYVSSVNHDFNPMDYINAMPANRVAQIHLAGHSNHGHYIIDTHDAPVISDVWDLYAKAIQRFGPVSTMIERDDNIPPLSELLTELEYAKEVAEQALGEGLPL</sequence>
<dbReference type="PANTHER" id="PTHR42194:SF1">
    <property type="entry name" value="UPF0276 PROTEIN HI_1600"/>
    <property type="match status" value="1"/>
</dbReference>
<dbReference type="PANTHER" id="PTHR42194">
    <property type="entry name" value="UPF0276 PROTEIN HI_1600"/>
    <property type="match status" value="1"/>
</dbReference>
<evidence type="ECO:0000313" key="3">
    <source>
        <dbReference type="Proteomes" id="UP000054877"/>
    </source>
</evidence>
<protein>
    <recommendedName>
        <fullName evidence="1">UPF0276 protein Lspi_2705</fullName>
    </recommendedName>
</protein>